<dbReference type="RefSeq" id="WP_327787582.1">
    <property type="nucleotide sequence ID" value="NZ_JARGEQ010000013.1"/>
</dbReference>
<dbReference type="Pfam" id="PF00528">
    <property type="entry name" value="BPD_transp_1"/>
    <property type="match status" value="1"/>
</dbReference>
<dbReference type="GO" id="GO:0022857">
    <property type="term" value="F:transmembrane transporter activity"/>
    <property type="evidence" value="ECO:0007669"/>
    <property type="project" value="InterPro"/>
</dbReference>
<evidence type="ECO:0000256" key="9">
    <source>
        <dbReference type="RuleBase" id="RU363032"/>
    </source>
</evidence>
<comment type="subcellular location">
    <subcellularLocation>
        <location evidence="1">Cell inner membrane</location>
        <topology evidence="1">Multi-pass membrane protein</topology>
    </subcellularLocation>
    <subcellularLocation>
        <location evidence="9">Cell membrane</location>
        <topology evidence="9">Multi-pass membrane protein</topology>
    </subcellularLocation>
</comment>
<keyword evidence="12" id="KW-1185">Reference proteome</keyword>
<evidence type="ECO:0000256" key="5">
    <source>
        <dbReference type="ARBA" id="ARBA00022692"/>
    </source>
</evidence>
<sequence length="221" mass="24771">MAERTFWTELWNAKWALLNGIAITTELSAYVVVASTILGLLGGLVLVYGWRPAALLVRLYVDVMRGIPVLVLILFWYYGLALFKINIPAFWAGVIALAGFATAHMSEIVRGAIQSVPAGQSEAAKAIGLRFWQRLRYVILPQATRRVLPPWVNTAVEMVKATTLLSIIGVVELLLATQQTIARNYMVIQFYLAATLLYFVLNFAISRLGALLERRFAYMRY</sequence>
<keyword evidence="8 9" id="KW-0472">Membrane</keyword>
<dbReference type="PROSITE" id="PS50928">
    <property type="entry name" value="ABC_TM1"/>
    <property type="match status" value="1"/>
</dbReference>
<keyword evidence="4" id="KW-1003">Cell membrane</keyword>
<evidence type="ECO:0000256" key="4">
    <source>
        <dbReference type="ARBA" id="ARBA00022475"/>
    </source>
</evidence>
<keyword evidence="3 9" id="KW-0813">Transport</keyword>
<feature type="transmembrane region" description="Helical" evidence="9">
    <location>
        <begin position="155"/>
        <end position="176"/>
    </location>
</feature>
<dbReference type="CDD" id="cd06261">
    <property type="entry name" value="TM_PBP2"/>
    <property type="match status" value="1"/>
</dbReference>
<evidence type="ECO:0000256" key="3">
    <source>
        <dbReference type="ARBA" id="ARBA00022448"/>
    </source>
</evidence>
<feature type="transmembrane region" description="Helical" evidence="9">
    <location>
        <begin position="188"/>
        <end position="212"/>
    </location>
</feature>
<dbReference type="PANTHER" id="PTHR30614">
    <property type="entry name" value="MEMBRANE COMPONENT OF AMINO ACID ABC TRANSPORTER"/>
    <property type="match status" value="1"/>
</dbReference>
<evidence type="ECO:0000256" key="6">
    <source>
        <dbReference type="ARBA" id="ARBA00022970"/>
    </source>
</evidence>
<protein>
    <submittedName>
        <fullName evidence="11">Amino acid ABC transporter permease</fullName>
    </submittedName>
</protein>
<dbReference type="InterPro" id="IPR035906">
    <property type="entry name" value="MetI-like_sf"/>
</dbReference>
<dbReference type="Proteomes" id="UP001301140">
    <property type="component" value="Unassembled WGS sequence"/>
</dbReference>
<dbReference type="AlphaFoldDB" id="A0AAP3UZT9"/>
<comment type="caution">
    <text evidence="11">The sequence shown here is derived from an EMBL/GenBank/DDBJ whole genome shotgun (WGS) entry which is preliminary data.</text>
</comment>
<name>A0AAP3UZT9_9PROT</name>
<accession>A0AAP3UZT9</accession>
<feature type="transmembrane region" description="Helical" evidence="9">
    <location>
        <begin position="59"/>
        <end position="79"/>
    </location>
</feature>
<evidence type="ECO:0000313" key="12">
    <source>
        <dbReference type="Proteomes" id="UP001301140"/>
    </source>
</evidence>
<dbReference type="InterPro" id="IPR043429">
    <property type="entry name" value="ArtM/GltK/GlnP/TcyL/YhdX-like"/>
</dbReference>
<evidence type="ECO:0000256" key="7">
    <source>
        <dbReference type="ARBA" id="ARBA00022989"/>
    </source>
</evidence>
<evidence type="ECO:0000256" key="8">
    <source>
        <dbReference type="ARBA" id="ARBA00023136"/>
    </source>
</evidence>
<proteinExistence type="inferred from homology"/>
<dbReference type="EMBL" id="JARGEQ010000013">
    <property type="protein sequence ID" value="MDF1585170.1"/>
    <property type="molecule type" value="Genomic_DNA"/>
</dbReference>
<organism evidence="11 12">
    <name type="scientific">Marinimicrococcus flavescens</name>
    <dbReference type="NCBI Taxonomy" id="3031815"/>
    <lineage>
        <taxon>Bacteria</taxon>
        <taxon>Pseudomonadati</taxon>
        <taxon>Pseudomonadota</taxon>
        <taxon>Alphaproteobacteria</taxon>
        <taxon>Geminicoccales</taxon>
        <taxon>Geminicoccaceae</taxon>
        <taxon>Marinimicrococcus</taxon>
    </lineage>
</organism>
<evidence type="ECO:0000313" key="11">
    <source>
        <dbReference type="EMBL" id="MDF1585170.1"/>
    </source>
</evidence>
<evidence type="ECO:0000256" key="1">
    <source>
        <dbReference type="ARBA" id="ARBA00004429"/>
    </source>
</evidence>
<keyword evidence="6" id="KW-0029">Amino-acid transport</keyword>
<feature type="transmembrane region" description="Helical" evidence="9">
    <location>
        <begin position="85"/>
        <end position="103"/>
    </location>
</feature>
<dbReference type="NCBIfam" id="TIGR01726">
    <property type="entry name" value="HEQRo_perm_3TM"/>
    <property type="match status" value="1"/>
</dbReference>
<dbReference type="Gene3D" id="1.10.3720.10">
    <property type="entry name" value="MetI-like"/>
    <property type="match status" value="1"/>
</dbReference>
<evidence type="ECO:0000259" key="10">
    <source>
        <dbReference type="PROSITE" id="PS50928"/>
    </source>
</evidence>
<keyword evidence="5 9" id="KW-0812">Transmembrane</keyword>
<keyword evidence="7 9" id="KW-1133">Transmembrane helix</keyword>
<dbReference type="InterPro" id="IPR000515">
    <property type="entry name" value="MetI-like"/>
</dbReference>
<gene>
    <name evidence="11" type="ORF">PZ740_02075</name>
</gene>
<dbReference type="InterPro" id="IPR010065">
    <property type="entry name" value="AA_ABC_transptr_permease_3TM"/>
</dbReference>
<dbReference type="SUPFAM" id="SSF161098">
    <property type="entry name" value="MetI-like"/>
    <property type="match status" value="1"/>
</dbReference>
<evidence type="ECO:0000256" key="2">
    <source>
        <dbReference type="ARBA" id="ARBA00010072"/>
    </source>
</evidence>
<dbReference type="GO" id="GO:0043190">
    <property type="term" value="C:ATP-binding cassette (ABC) transporter complex"/>
    <property type="evidence" value="ECO:0007669"/>
    <property type="project" value="InterPro"/>
</dbReference>
<dbReference type="PANTHER" id="PTHR30614:SF0">
    <property type="entry name" value="L-CYSTINE TRANSPORT SYSTEM PERMEASE PROTEIN TCYL"/>
    <property type="match status" value="1"/>
</dbReference>
<feature type="transmembrane region" description="Helical" evidence="9">
    <location>
        <begin position="27"/>
        <end position="47"/>
    </location>
</feature>
<reference evidence="11 12" key="1">
    <citation type="submission" date="2023-03" db="EMBL/GenBank/DDBJ databases">
        <title>YIM 152171 draft genome.</title>
        <authorList>
            <person name="Yang Z."/>
        </authorList>
    </citation>
    <scope>NUCLEOTIDE SEQUENCE [LARGE SCALE GENOMIC DNA]</scope>
    <source>
        <strain evidence="11 12">YIM 152171</strain>
    </source>
</reference>
<dbReference type="GO" id="GO:0006865">
    <property type="term" value="P:amino acid transport"/>
    <property type="evidence" value="ECO:0007669"/>
    <property type="project" value="UniProtKB-KW"/>
</dbReference>
<feature type="domain" description="ABC transmembrane type-1" evidence="10">
    <location>
        <begin position="21"/>
        <end position="209"/>
    </location>
</feature>
<comment type="similarity">
    <text evidence="2">Belongs to the binding-protein-dependent transport system permease family. HisMQ subfamily.</text>
</comment>